<dbReference type="Proteomes" id="UP000215377">
    <property type="component" value="Unassembled WGS sequence"/>
</dbReference>
<keyword evidence="3" id="KW-1185">Reference proteome</keyword>
<organism evidence="2 3">
    <name type="scientific">Marinibacterium profundimaris</name>
    <dbReference type="NCBI Taxonomy" id="1679460"/>
    <lineage>
        <taxon>Bacteria</taxon>
        <taxon>Pseudomonadati</taxon>
        <taxon>Pseudomonadota</taxon>
        <taxon>Alphaproteobacteria</taxon>
        <taxon>Rhodobacterales</taxon>
        <taxon>Paracoccaceae</taxon>
        <taxon>Marinibacterium</taxon>
    </lineage>
</organism>
<protein>
    <recommendedName>
        <fullName evidence="1">Aminoglycoside phosphotransferase domain-containing protein</fullName>
    </recommendedName>
</protein>
<dbReference type="InterPro" id="IPR002575">
    <property type="entry name" value="Aminoglycoside_PTrfase"/>
</dbReference>
<dbReference type="RefSeq" id="WP_158217916.1">
    <property type="nucleotide sequence ID" value="NZ_AQQR01000002.1"/>
</dbReference>
<dbReference type="PANTHER" id="PTHR21310">
    <property type="entry name" value="AMINOGLYCOSIDE PHOSPHOTRANSFERASE-RELATED-RELATED"/>
    <property type="match status" value="1"/>
</dbReference>
<gene>
    <name evidence="2" type="ORF">ATO3_06780</name>
</gene>
<dbReference type="CDD" id="cd05155">
    <property type="entry name" value="APH_ChoK_like_1"/>
    <property type="match status" value="1"/>
</dbReference>
<reference evidence="2 3" key="1">
    <citation type="submission" date="2013-04" db="EMBL/GenBank/DDBJ databases">
        <title>Oceanicola sp. 22II1-22F33 Genome Sequencing.</title>
        <authorList>
            <person name="Lai Q."/>
            <person name="Li G."/>
            <person name="Shao Z."/>
        </authorList>
    </citation>
    <scope>NUCLEOTIDE SEQUENCE [LARGE SCALE GENOMIC DNA]</scope>
    <source>
        <strain evidence="2 3">22II1-22F33</strain>
    </source>
</reference>
<evidence type="ECO:0000313" key="2">
    <source>
        <dbReference type="EMBL" id="OWU75883.1"/>
    </source>
</evidence>
<comment type="caution">
    <text evidence="2">The sequence shown here is derived from an EMBL/GenBank/DDBJ whole genome shotgun (WGS) entry which is preliminary data.</text>
</comment>
<dbReference type="InterPro" id="IPR011009">
    <property type="entry name" value="Kinase-like_dom_sf"/>
</dbReference>
<sequence>MHGDEIRVSTALAKQLVDRELPEFAGQPVRPLAATGTDNWMFRLGSDRILRLPRRPSAVMLLRREWEWLPHLKDLPLRVPKPLALADPSEDYPCPWMVLDWLPGDTMAARPPEDTETAALGLGRFVRALADLPGGTGPIAGSANHNRGVPLDVLDATTRRAIGDIARDYPVAELSAIWDDALAAPRWTGAPGWVHGDLSPNNLLVQEGRLSGVIDFGLMARGDPAVDLGPAWALFDGPARETFLDVAGHDPDTARRGRGWALYGAVINLSYYGDSHPTLSRQARAVVERLLGAA</sequence>
<dbReference type="AlphaFoldDB" id="A0A225NNB9"/>
<dbReference type="Pfam" id="PF01636">
    <property type="entry name" value="APH"/>
    <property type="match status" value="1"/>
</dbReference>
<dbReference type="SUPFAM" id="SSF56112">
    <property type="entry name" value="Protein kinase-like (PK-like)"/>
    <property type="match status" value="1"/>
</dbReference>
<dbReference type="PANTHER" id="PTHR21310:SF42">
    <property type="entry name" value="BIFUNCTIONAL AAC_APH"/>
    <property type="match status" value="1"/>
</dbReference>
<dbReference type="InterPro" id="IPR051678">
    <property type="entry name" value="AGP_Transferase"/>
</dbReference>
<dbReference type="Gene3D" id="3.30.200.20">
    <property type="entry name" value="Phosphorylase Kinase, domain 1"/>
    <property type="match status" value="1"/>
</dbReference>
<dbReference type="EMBL" id="AQQR01000002">
    <property type="protein sequence ID" value="OWU75883.1"/>
    <property type="molecule type" value="Genomic_DNA"/>
</dbReference>
<proteinExistence type="predicted"/>
<name>A0A225NNB9_9RHOB</name>
<evidence type="ECO:0000313" key="3">
    <source>
        <dbReference type="Proteomes" id="UP000215377"/>
    </source>
</evidence>
<accession>A0A225NNB9</accession>
<feature type="domain" description="Aminoglycoside phosphotransferase" evidence="1">
    <location>
        <begin position="35"/>
        <end position="254"/>
    </location>
</feature>
<dbReference type="Gene3D" id="3.90.1200.10">
    <property type="match status" value="1"/>
</dbReference>
<evidence type="ECO:0000259" key="1">
    <source>
        <dbReference type="Pfam" id="PF01636"/>
    </source>
</evidence>
<dbReference type="OrthoDB" id="3806873at2"/>